<accession>A0ACC8XBP8</accession>
<name>A0ACC8XBP8_9FIRM</name>
<organism evidence="1 2">
    <name type="scientific">Candidatus Epulonipiscium fishelsonii</name>
    <dbReference type="NCBI Taxonomy" id="77094"/>
    <lineage>
        <taxon>Bacteria</taxon>
        <taxon>Bacillati</taxon>
        <taxon>Bacillota</taxon>
        <taxon>Clostridia</taxon>
        <taxon>Lachnospirales</taxon>
        <taxon>Lachnospiraceae</taxon>
        <taxon>Candidatus Epulonipiscium</taxon>
    </lineage>
</organism>
<keyword evidence="2" id="KW-1185">Reference proteome</keyword>
<proteinExistence type="predicted"/>
<evidence type="ECO:0000313" key="1">
    <source>
        <dbReference type="EMBL" id="ONI39941.1"/>
    </source>
</evidence>
<gene>
    <name evidence="1" type="ORF">AN640_01570</name>
</gene>
<dbReference type="Proteomes" id="UP000188637">
    <property type="component" value="Unassembled WGS sequence"/>
</dbReference>
<reference evidence="1" key="1">
    <citation type="submission" date="2016-08" db="EMBL/GenBank/DDBJ databases">
        <authorList>
            <person name="Ngugi D.K."/>
            <person name="Miyake S."/>
            <person name="Stingl U."/>
        </authorList>
    </citation>
    <scope>NUCLEOTIDE SEQUENCE</scope>
    <source>
        <strain evidence="1">SCG-D08WGA-EpuloA1</strain>
    </source>
</reference>
<evidence type="ECO:0000313" key="2">
    <source>
        <dbReference type="Proteomes" id="UP000188637"/>
    </source>
</evidence>
<protein>
    <submittedName>
        <fullName evidence="1">Electron transporter RnfC</fullName>
    </submittedName>
</protein>
<feature type="non-terminal residue" evidence="1">
    <location>
        <position position="1"/>
    </location>
</feature>
<dbReference type="EMBL" id="LJHD01000248">
    <property type="protein sequence ID" value="ONI39941.1"/>
    <property type="molecule type" value="Genomic_DNA"/>
</dbReference>
<sequence length="310" mass="33790">QQAGIVGLGGAGFPTHVKLTPKEPNKIEYIIANCAECEPYVTADYRRMIENPEELVSGMKVILKLFDNATGIFGIKDNNPECIEILNNLIEDEPRMKVVVLSTKYPQGSEKQLIYTITKRAISSDKIPADVGCLVNNVETIIAIHNAVINGKPLMERIITVSGNGVNEPGNFNVLIGTNHNELIEAAWGLKENVKKIISGGPMMGFAMFTTDVPTTKTSSALLAFLNDKVAKVSPSACINCGRCVSACPSRTIPSRLANFAEMKDYTRFESYSGLECIECGNCSFVCPAKRHLKQSISSTKKTIIASRKK</sequence>
<comment type="caution">
    <text evidence="1">The sequence shown here is derived from an EMBL/GenBank/DDBJ whole genome shotgun (WGS) entry which is preliminary data.</text>
</comment>